<dbReference type="InterPro" id="IPR001647">
    <property type="entry name" value="HTH_TetR"/>
</dbReference>
<name>A0AA97M1S2_9ACTN</name>
<dbReference type="GO" id="GO:0000976">
    <property type="term" value="F:transcription cis-regulatory region binding"/>
    <property type="evidence" value="ECO:0007669"/>
    <property type="project" value="TreeGrafter"/>
</dbReference>
<dbReference type="PANTHER" id="PTHR30055">
    <property type="entry name" value="HTH-TYPE TRANSCRIPTIONAL REGULATOR RUTR"/>
    <property type="match status" value="1"/>
</dbReference>
<dbReference type="PROSITE" id="PS50977">
    <property type="entry name" value="HTH_TETR_2"/>
    <property type="match status" value="1"/>
</dbReference>
<evidence type="ECO:0000256" key="2">
    <source>
        <dbReference type="ARBA" id="ARBA00023125"/>
    </source>
</evidence>
<sequence length="176" mass="19792">MALFLERGFEATTVDQIAEAAGISRRSFFRYFATKEDVVLGDLIDRGHRVHSALTARPAEEEPWTAVRAAFLALRDEARDSVGTELRIARMLFQTPSLRARHLEKHLAWQEMLTPELARRLRTLEGLEETDAIHRAAAIIATALACLDVATETWVRRNGTVPLEDLWDEAVAAVRS</sequence>
<evidence type="ECO:0000256" key="1">
    <source>
        <dbReference type="ARBA" id="ARBA00023015"/>
    </source>
</evidence>
<keyword evidence="7" id="KW-1185">Reference proteome</keyword>
<dbReference type="GO" id="GO:0003700">
    <property type="term" value="F:DNA-binding transcription factor activity"/>
    <property type="evidence" value="ECO:0007669"/>
    <property type="project" value="TreeGrafter"/>
</dbReference>
<dbReference type="Pfam" id="PF00440">
    <property type="entry name" value="TetR_N"/>
    <property type="match status" value="1"/>
</dbReference>
<evidence type="ECO:0000259" key="5">
    <source>
        <dbReference type="PROSITE" id="PS50977"/>
    </source>
</evidence>
<dbReference type="InterPro" id="IPR023772">
    <property type="entry name" value="DNA-bd_HTH_TetR-type_CS"/>
</dbReference>
<dbReference type="PROSITE" id="PS01081">
    <property type="entry name" value="HTH_TETR_1"/>
    <property type="match status" value="1"/>
</dbReference>
<evidence type="ECO:0000256" key="3">
    <source>
        <dbReference type="ARBA" id="ARBA00023163"/>
    </source>
</evidence>
<dbReference type="AlphaFoldDB" id="A0AA97M1S2"/>
<dbReference type="InterPro" id="IPR041347">
    <property type="entry name" value="MftR_C"/>
</dbReference>
<protein>
    <submittedName>
        <fullName evidence="6">TetR family transcriptional regulator</fullName>
    </submittedName>
</protein>
<dbReference type="KEGG" id="thao:NI17_009240"/>
<dbReference type="EMBL" id="CP063196">
    <property type="protein sequence ID" value="UOE21954.1"/>
    <property type="molecule type" value="Genomic_DNA"/>
</dbReference>
<evidence type="ECO:0000313" key="6">
    <source>
        <dbReference type="EMBL" id="UOE21954.1"/>
    </source>
</evidence>
<dbReference type="Pfam" id="PF17754">
    <property type="entry name" value="TetR_C_14"/>
    <property type="match status" value="1"/>
</dbReference>
<dbReference type="InterPro" id="IPR009057">
    <property type="entry name" value="Homeodomain-like_sf"/>
</dbReference>
<feature type="domain" description="HTH tetR-type" evidence="5">
    <location>
        <begin position="1"/>
        <end position="50"/>
    </location>
</feature>
<keyword evidence="2 4" id="KW-0238">DNA-binding</keyword>
<evidence type="ECO:0000256" key="4">
    <source>
        <dbReference type="PROSITE-ProRule" id="PRU00335"/>
    </source>
</evidence>
<dbReference type="Gene3D" id="1.10.357.10">
    <property type="entry name" value="Tetracycline Repressor, domain 2"/>
    <property type="match status" value="1"/>
</dbReference>
<dbReference type="SUPFAM" id="SSF46689">
    <property type="entry name" value="Homeodomain-like"/>
    <property type="match status" value="1"/>
</dbReference>
<keyword evidence="3" id="KW-0804">Transcription</keyword>
<keyword evidence="1" id="KW-0805">Transcription regulation</keyword>
<proteinExistence type="predicted"/>
<dbReference type="InterPro" id="IPR050109">
    <property type="entry name" value="HTH-type_TetR-like_transc_reg"/>
</dbReference>
<reference evidence="6" key="1">
    <citation type="submission" date="2020-10" db="EMBL/GenBank/DDBJ databases">
        <title>De novo genome project of the cellulose decomposer Thermobifida halotolerans type strain.</title>
        <authorList>
            <person name="Nagy I."/>
            <person name="Horvath B."/>
            <person name="Kukolya J."/>
            <person name="Nagy I."/>
            <person name="Orsini M."/>
        </authorList>
    </citation>
    <scope>NUCLEOTIDE SEQUENCE</scope>
    <source>
        <strain evidence="6">DSM 44931</strain>
    </source>
</reference>
<organism evidence="6 7">
    <name type="scientific">Thermobifida halotolerans</name>
    <dbReference type="NCBI Taxonomy" id="483545"/>
    <lineage>
        <taxon>Bacteria</taxon>
        <taxon>Bacillati</taxon>
        <taxon>Actinomycetota</taxon>
        <taxon>Actinomycetes</taxon>
        <taxon>Streptosporangiales</taxon>
        <taxon>Nocardiopsidaceae</taxon>
        <taxon>Thermobifida</taxon>
    </lineage>
</organism>
<gene>
    <name evidence="6" type="ORF">NI17_009240</name>
</gene>
<accession>A0AA97M1S2</accession>
<feature type="DNA-binding region" description="H-T-H motif" evidence="4">
    <location>
        <begin position="13"/>
        <end position="32"/>
    </location>
</feature>
<dbReference type="Gene3D" id="1.10.10.60">
    <property type="entry name" value="Homeodomain-like"/>
    <property type="match status" value="1"/>
</dbReference>
<dbReference type="Proteomes" id="UP000265719">
    <property type="component" value="Chromosome"/>
</dbReference>
<dbReference type="PANTHER" id="PTHR30055:SF238">
    <property type="entry name" value="MYCOFACTOCIN BIOSYNTHESIS TRANSCRIPTIONAL REGULATOR MFTR-RELATED"/>
    <property type="match status" value="1"/>
</dbReference>
<evidence type="ECO:0000313" key="7">
    <source>
        <dbReference type="Proteomes" id="UP000265719"/>
    </source>
</evidence>